<dbReference type="InterPro" id="IPR013783">
    <property type="entry name" value="Ig-like_fold"/>
</dbReference>
<feature type="domain" description="CBM20" evidence="1">
    <location>
        <begin position="1"/>
        <end position="110"/>
    </location>
</feature>
<dbReference type="InterPro" id="IPR002044">
    <property type="entry name" value="CBM20"/>
</dbReference>
<dbReference type="InterPro" id="IPR013784">
    <property type="entry name" value="Carb-bd-like_fold"/>
</dbReference>
<dbReference type="Gene3D" id="2.60.40.10">
    <property type="entry name" value="Immunoglobulins"/>
    <property type="match status" value="1"/>
</dbReference>
<dbReference type="AlphaFoldDB" id="A0A8D8RNB2"/>
<dbReference type="GO" id="GO:2001070">
    <property type="term" value="F:starch binding"/>
    <property type="evidence" value="ECO:0007669"/>
    <property type="project" value="InterPro"/>
</dbReference>
<reference evidence="2" key="1">
    <citation type="submission" date="2021-05" db="EMBL/GenBank/DDBJ databases">
        <authorList>
            <person name="Alioto T."/>
            <person name="Alioto T."/>
            <person name="Gomez Garrido J."/>
        </authorList>
    </citation>
    <scope>NUCLEOTIDE SEQUENCE</scope>
</reference>
<evidence type="ECO:0000313" key="2">
    <source>
        <dbReference type="EMBL" id="CAG6653901.1"/>
    </source>
</evidence>
<accession>A0A8D8RNB2</accession>
<dbReference type="EMBL" id="HBUF01588664">
    <property type="protein sequence ID" value="CAG6772615.1"/>
    <property type="molecule type" value="Transcribed_RNA"/>
</dbReference>
<name>A0A8D8RNB2_9HEMI</name>
<dbReference type="EMBL" id="HBUF01175419">
    <property type="protein sequence ID" value="CAG6653901.1"/>
    <property type="molecule type" value="Transcribed_RNA"/>
</dbReference>
<evidence type="ECO:0000259" key="1">
    <source>
        <dbReference type="PROSITE" id="PS51166"/>
    </source>
</evidence>
<dbReference type="SMART" id="SM01065">
    <property type="entry name" value="CBM_2"/>
    <property type="match status" value="1"/>
</dbReference>
<dbReference type="Pfam" id="PF00686">
    <property type="entry name" value="CBM_20"/>
    <property type="match status" value="1"/>
</dbReference>
<protein>
    <submittedName>
        <fullName evidence="2">Glycerophosphocholine phosphodiesterase GPCPD1</fullName>
    </submittedName>
</protein>
<organism evidence="2">
    <name type="scientific">Cacopsylla melanoneura</name>
    <dbReference type="NCBI Taxonomy" id="428564"/>
    <lineage>
        <taxon>Eukaryota</taxon>
        <taxon>Metazoa</taxon>
        <taxon>Ecdysozoa</taxon>
        <taxon>Arthropoda</taxon>
        <taxon>Hexapoda</taxon>
        <taxon>Insecta</taxon>
        <taxon>Pterygota</taxon>
        <taxon>Neoptera</taxon>
        <taxon>Paraneoptera</taxon>
        <taxon>Hemiptera</taxon>
        <taxon>Sternorrhyncha</taxon>
        <taxon>Psylloidea</taxon>
        <taxon>Psyllidae</taxon>
        <taxon>Psyllinae</taxon>
        <taxon>Cacopsylla</taxon>
    </lineage>
</organism>
<sequence>MSDKATKPWKFRVEAKTLPGEVLCVTGSCDELGHWMNDQALVLSNESENVWSAVANISSDTDVRYRYFVCISLGDKKLIVRRWESGMNPRTIAAQAPSNVATNKTEVFGEMTLCRERMANIRNGCPIKTAQLPSQNLLQTDLKALK</sequence>
<proteinExistence type="predicted"/>
<dbReference type="PROSITE" id="PS51166">
    <property type="entry name" value="CBM20"/>
    <property type="match status" value="1"/>
</dbReference>
<dbReference type="SUPFAM" id="SSF49452">
    <property type="entry name" value="Starch-binding domain-like"/>
    <property type="match status" value="1"/>
</dbReference>